<keyword evidence="1" id="KW-0285">Flavoprotein</keyword>
<organism evidence="6 7">
    <name type="scientific">Cudoniella acicularis</name>
    <dbReference type="NCBI Taxonomy" id="354080"/>
    <lineage>
        <taxon>Eukaryota</taxon>
        <taxon>Fungi</taxon>
        <taxon>Dikarya</taxon>
        <taxon>Ascomycota</taxon>
        <taxon>Pezizomycotina</taxon>
        <taxon>Leotiomycetes</taxon>
        <taxon>Helotiales</taxon>
        <taxon>Tricladiaceae</taxon>
        <taxon>Cudoniella</taxon>
    </lineage>
</organism>
<keyword evidence="2" id="KW-0288">FMN</keyword>
<dbReference type="Pfam" id="PF00296">
    <property type="entry name" value="Bac_luciferase"/>
    <property type="match status" value="1"/>
</dbReference>
<keyword evidence="7" id="KW-1185">Reference proteome</keyword>
<keyword evidence="3" id="KW-0560">Oxidoreductase</keyword>
<dbReference type="PANTHER" id="PTHR42847:SF4">
    <property type="entry name" value="ALKANESULFONATE MONOOXYGENASE-RELATED"/>
    <property type="match status" value="1"/>
</dbReference>
<dbReference type="InterPro" id="IPR036661">
    <property type="entry name" value="Luciferase-like_sf"/>
</dbReference>
<sequence>MRGYGGKTQHWNYDLESFTLMAGLAAMTKKIKLFASNPVLALPPAIVARMASTIDSIAPGLFGVNIVTRWQTAEYDQMGLWPGPDYFGLSPMSSAEIKLIAAGQSGPGTKFAPKYCDYNFTSGSGVNQPIAFREANSRLAEAAKTEGRDVGAFLLFIIIADETDEAAHAKYKLCNKGTDLEAQAWMRNQSGKDVKADTFSTAQRMVNMSTNCNGSMSTLIGSWASVASIMGELAT</sequence>
<evidence type="ECO:0000256" key="1">
    <source>
        <dbReference type="ARBA" id="ARBA00022630"/>
    </source>
</evidence>
<evidence type="ECO:0000256" key="2">
    <source>
        <dbReference type="ARBA" id="ARBA00022643"/>
    </source>
</evidence>
<dbReference type="EMBL" id="JAAMPI010000515">
    <property type="protein sequence ID" value="KAF4630767.1"/>
    <property type="molecule type" value="Genomic_DNA"/>
</dbReference>
<dbReference type="InterPro" id="IPR050172">
    <property type="entry name" value="SsuD_RutA_monooxygenase"/>
</dbReference>
<protein>
    <recommendedName>
        <fullName evidence="5">Luciferase-like domain-containing protein</fullName>
    </recommendedName>
</protein>
<comment type="caution">
    <text evidence="6">The sequence shown here is derived from an EMBL/GenBank/DDBJ whole genome shotgun (WGS) entry which is preliminary data.</text>
</comment>
<feature type="domain" description="Luciferase-like" evidence="5">
    <location>
        <begin position="9"/>
        <end position="80"/>
    </location>
</feature>
<dbReference type="GO" id="GO:0008726">
    <property type="term" value="F:alkanesulfonate monooxygenase activity"/>
    <property type="evidence" value="ECO:0007669"/>
    <property type="project" value="TreeGrafter"/>
</dbReference>
<dbReference type="Proteomes" id="UP000566819">
    <property type="component" value="Unassembled WGS sequence"/>
</dbReference>
<reference evidence="6 7" key="1">
    <citation type="submission" date="2020-03" db="EMBL/GenBank/DDBJ databases">
        <title>Draft Genome Sequence of Cudoniella acicularis.</title>
        <authorList>
            <person name="Buettner E."/>
            <person name="Kellner H."/>
        </authorList>
    </citation>
    <scope>NUCLEOTIDE SEQUENCE [LARGE SCALE GENOMIC DNA]</scope>
    <source>
        <strain evidence="6 7">DSM 108380</strain>
    </source>
</reference>
<dbReference type="AlphaFoldDB" id="A0A8H4RIP5"/>
<keyword evidence="4" id="KW-0503">Monooxygenase</keyword>
<dbReference type="GO" id="GO:0046306">
    <property type="term" value="P:alkanesulfonate catabolic process"/>
    <property type="evidence" value="ECO:0007669"/>
    <property type="project" value="TreeGrafter"/>
</dbReference>
<evidence type="ECO:0000256" key="3">
    <source>
        <dbReference type="ARBA" id="ARBA00023002"/>
    </source>
</evidence>
<dbReference type="PANTHER" id="PTHR42847">
    <property type="entry name" value="ALKANESULFONATE MONOOXYGENASE"/>
    <property type="match status" value="1"/>
</dbReference>
<evidence type="ECO:0000256" key="4">
    <source>
        <dbReference type="ARBA" id="ARBA00023033"/>
    </source>
</evidence>
<evidence type="ECO:0000313" key="7">
    <source>
        <dbReference type="Proteomes" id="UP000566819"/>
    </source>
</evidence>
<dbReference type="SUPFAM" id="SSF51679">
    <property type="entry name" value="Bacterial luciferase-like"/>
    <property type="match status" value="1"/>
</dbReference>
<evidence type="ECO:0000313" key="6">
    <source>
        <dbReference type="EMBL" id="KAF4630767.1"/>
    </source>
</evidence>
<accession>A0A8H4RIP5</accession>
<dbReference type="Gene3D" id="3.20.20.30">
    <property type="entry name" value="Luciferase-like domain"/>
    <property type="match status" value="2"/>
</dbReference>
<evidence type="ECO:0000259" key="5">
    <source>
        <dbReference type="Pfam" id="PF00296"/>
    </source>
</evidence>
<dbReference type="OrthoDB" id="2558704at2759"/>
<gene>
    <name evidence="6" type="ORF">G7Y89_g7366</name>
</gene>
<dbReference type="InterPro" id="IPR011251">
    <property type="entry name" value="Luciferase-like_dom"/>
</dbReference>
<name>A0A8H4RIP5_9HELO</name>
<proteinExistence type="predicted"/>